<evidence type="ECO:0000313" key="2">
    <source>
        <dbReference type="Proteomes" id="UP001196413"/>
    </source>
</evidence>
<dbReference type="Proteomes" id="UP001196413">
    <property type="component" value="Unassembled WGS sequence"/>
</dbReference>
<sequence>MGHMCHSHGSPSLRDPTRLVTRGFCSTALTKLYFYESSRPRACSQAAGNYRGGDQETPPTNRLLPLLREDGKLLEAGIDLTRASLAIRLRPTVGMKDAHSAD</sequence>
<organism evidence="1 2">
    <name type="scientific">Parelaphostrongylus tenuis</name>
    <name type="common">Meningeal worm</name>
    <dbReference type="NCBI Taxonomy" id="148309"/>
    <lineage>
        <taxon>Eukaryota</taxon>
        <taxon>Metazoa</taxon>
        <taxon>Ecdysozoa</taxon>
        <taxon>Nematoda</taxon>
        <taxon>Chromadorea</taxon>
        <taxon>Rhabditida</taxon>
        <taxon>Rhabditina</taxon>
        <taxon>Rhabditomorpha</taxon>
        <taxon>Strongyloidea</taxon>
        <taxon>Metastrongylidae</taxon>
        <taxon>Parelaphostrongylus</taxon>
    </lineage>
</organism>
<dbReference type="EMBL" id="JAHQIW010002087">
    <property type="protein sequence ID" value="KAJ1354448.1"/>
    <property type="molecule type" value="Genomic_DNA"/>
</dbReference>
<dbReference type="AlphaFoldDB" id="A0AAD5QJL8"/>
<protein>
    <submittedName>
        <fullName evidence="1">Uncharacterized protein</fullName>
    </submittedName>
</protein>
<comment type="caution">
    <text evidence="1">The sequence shown here is derived from an EMBL/GenBank/DDBJ whole genome shotgun (WGS) entry which is preliminary data.</text>
</comment>
<keyword evidence="2" id="KW-1185">Reference proteome</keyword>
<reference evidence="1" key="1">
    <citation type="submission" date="2021-06" db="EMBL/GenBank/DDBJ databases">
        <title>Parelaphostrongylus tenuis whole genome reference sequence.</title>
        <authorList>
            <person name="Garwood T.J."/>
            <person name="Larsen P.A."/>
            <person name="Fountain-Jones N.M."/>
            <person name="Garbe J.R."/>
            <person name="Macchietto M.G."/>
            <person name="Kania S.A."/>
            <person name="Gerhold R.W."/>
            <person name="Richards J.E."/>
            <person name="Wolf T.M."/>
        </authorList>
    </citation>
    <scope>NUCLEOTIDE SEQUENCE</scope>
    <source>
        <strain evidence="1">MNPRO001-30</strain>
        <tissue evidence="1">Meninges</tissue>
    </source>
</reference>
<proteinExistence type="predicted"/>
<evidence type="ECO:0000313" key="1">
    <source>
        <dbReference type="EMBL" id="KAJ1354448.1"/>
    </source>
</evidence>
<name>A0AAD5QJL8_PARTN</name>
<gene>
    <name evidence="1" type="ORF">KIN20_011386</name>
</gene>
<accession>A0AAD5QJL8</accession>